<dbReference type="Proteomes" id="UP000295217">
    <property type="component" value="Unassembled WGS sequence"/>
</dbReference>
<comment type="caution">
    <text evidence="7">The sequence shown here is derived from an EMBL/GenBank/DDBJ whole genome shotgun (WGS) entry which is preliminary data.</text>
</comment>
<evidence type="ECO:0000313" key="7">
    <source>
        <dbReference type="EMBL" id="TDD65201.1"/>
    </source>
</evidence>
<protein>
    <submittedName>
        <fullName evidence="7">MFS transporter</fullName>
    </submittedName>
</protein>
<keyword evidence="3" id="KW-0560">Oxidoreductase</keyword>
<evidence type="ECO:0000313" key="8">
    <source>
        <dbReference type="Proteomes" id="UP000295217"/>
    </source>
</evidence>
<proteinExistence type="predicted"/>
<dbReference type="AlphaFoldDB" id="A0A4R5A0H6"/>
<dbReference type="EMBL" id="SMLB01000055">
    <property type="protein sequence ID" value="TDD65201.1"/>
    <property type="molecule type" value="Genomic_DNA"/>
</dbReference>
<dbReference type="Pfam" id="PF02780">
    <property type="entry name" value="Transketolase_C"/>
    <property type="match status" value="1"/>
</dbReference>
<organism evidence="7 8">
    <name type="scientific">Jiangella aurantiaca</name>
    <dbReference type="NCBI Taxonomy" id="2530373"/>
    <lineage>
        <taxon>Bacteria</taxon>
        <taxon>Bacillati</taxon>
        <taxon>Actinomycetota</taxon>
        <taxon>Actinomycetes</taxon>
        <taxon>Jiangellales</taxon>
        <taxon>Jiangellaceae</taxon>
        <taxon>Jiangella</taxon>
    </lineage>
</organism>
<evidence type="ECO:0000256" key="1">
    <source>
        <dbReference type="ARBA" id="ARBA00001964"/>
    </source>
</evidence>
<dbReference type="Pfam" id="PF02779">
    <property type="entry name" value="Transket_pyr"/>
    <property type="match status" value="1"/>
</dbReference>
<keyword evidence="8" id="KW-1185">Reference proteome</keyword>
<evidence type="ECO:0000259" key="6">
    <source>
        <dbReference type="SMART" id="SM00861"/>
    </source>
</evidence>
<evidence type="ECO:0000256" key="2">
    <source>
        <dbReference type="ARBA" id="ARBA00022532"/>
    </source>
</evidence>
<dbReference type="SUPFAM" id="SSF52518">
    <property type="entry name" value="Thiamin diphosphate-binding fold (THDP-binding)"/>
    <property type="match status" value="2"/>
</dbReference>
<name>A0A4R5A0H6_9ACTN</name>
<dbReference type="GO" id="GO:0009083">
    <property type="term" value="P:branched-chain amino acid catabolic process"/>
    <property type="evidence" value="ECO:0007669"/>
    <property type="project" value="TreeGrafter"/>
</dbReference>
<dbReference type="InterPro" id="IPR029061">
    <property type="entry name" value="THDP-binding"/>
</dbReference>
<dbReference type="InterPro" id="IPR001017">
    <property type="entry name" value="DH_E1"/>
</dbReference>
<sequence length="736" mass="77001">MSTPAALEQALLDAISSLPGQASTGSAAGSPEVLRGIFDAQVTSRHLDVVARELQAAGRGFYTIGSAGHESNAVVATALRPSDPALLHYRSGAFYAARAAQVPGSTPIRDVLQSLMGAADEPIAGGRHKVFGNAALSIVPQTSTIASHLPRAVGLAVALHRAHRLGVDASPQADREVPGGGESHEGKETWPADAVVVCSFGDASANHSTAVGAINTALNTAFQGLPVPVLFVCEDNGLGISVPTPAGWIETVYGSRPGLTYIHADGSDTATALTAARRAAGYVRQQRKPAFLHLRTVRYLGHAGSDAEIGYRTPAEIAADHARDPILGTARALVTTDAATPTELIGRYRELRAEVDAVAESLRDARTLGSATEIVAPLAPRTPDAVARAAAGLYDESRGEQPATLAESINATLSAALERDRRVVVFGEDVGRKGGVYGVTRGLARRHGRARVFDTLLDEQSILGLGLGAGLAGLLPVPEIQYLAYLHNAEDQLRGEAASLSFFSTGQYRNPLVVRIAGLAYQRGFGGHFHNDNGVAVLRDIPGLVVACPSRGDDAAAMLRTCLAAAAVDGTVSAFLEPIALYHTRDLHRDGDGGWLAPDTGEHAPIGRARVHGAVADLTIVTFGNGVPMSLRVAERLAERRISAQVLDLRWLAPLPVEDIVREANLTGRVLVADETRHSGGVGEGVVTALVESGYDGRIARVASHDSFVPLGTAASHVLLGEQQIEKAAVELAEKE</sequence>
<keyword evidence="4" id="KW-0786">Thiamine pyrophosphate</keyword>
<dbReference type="GO" id="GO:0006099">
    <property type="term" value="P:tricarboxylic acid cycle"/>
    <property type="evidence" value="ECO:0007669"/>
    <property type="project" value="UniProtKB-KW"/>
</dbReference>
<dbReference type="SMART" id="SM00861">
    <property type="entry name" value="Transket_pyr"/>
    <property type="match status" value="1"/>
</dbReference>
<dbReference type="InterPro" id="IPR009014">
    <property type="entry name" value="Transketo_C/PFOR_II"/>
</dbReference>
<dbReference type="PANTHER" id="PTHR42980">
    <property type="entry name" value="2-OXOISOVALERATE DEHYDROGENASE SUBUNIT BETA-RELATED"/>
    <property type="match status" value="1"/>
</dbReference>
<dbReference type="InterPro" id="IPR005475">
    <property type="entry name" value="Transketolase-like_Pyr-bd"/>
</dbReference>
<evidence type="ECO:0000256" key="5">
    <source>
        <dbReference type="ARBA" id="ARBA00051911"/>
    </source>
</evidence>
<dbReference type="SUPFAM" id="SSF52922">
    <property type="entry name" value="TK C-terminal domain-like"/>
    <property type="match status" value="1"/>
</dbReference>
<reference evidence="7 8" key="1">
    <citation type="submission" date="2019-02" db="EMBL/GenBank/DDBJ databases">
        <title>Draft genome sequences of novel Actinobacteria.</title>
        <authorList>
            <person name="Sahin N."/>
            <person name="Ay H."/>
            <person name="Saygin H."/>
        </authorList>
    </citation>
    <scope>NUCLEOTIDE SEQUENCE [LARGE SCALE GENOMIC DNA]</scope>
    <source>
        <strain evidence="7 8">8K307</strain>
    </source>
</reference>
<dbReference type="GO" id="GO:0000287">
    <property type="term" value="F:magnesium ion binding"/>
    <property type="evidence" value="ECO:0007669"/>
    <property type="project" value="UniProtKB-ARBA"/>
</dbReference>
<dbReference type="OrthoDB" id="4009369at2"/>
<evidence type="ECO:0000256" key="3">
    <source>
        <dbReference type="ARBA" id="ARBA00023002"/>
    </source>
</evidence>
<dbReference type="InterPro" id="IPR033248">
    <property type="entry name" value="Transketolase_C"/>
</dbReference>
<evidence type="ECO:0000256" key="4">
    <source>
        <dbReference type="ARBA" id="ARBA00023052"/>
    </source>
</evidence>
<dbReference type="RefSeq" id="WP_132107098.1">
    <property type="nucleotide sequence ID" value="NZ_SMLB01000055.1"/>
</dbReference>
<gene>
    <name evidence="7" type="ORF">E1262_25965</name>
</gene>
<keyword evidence="2" id="KW-0816">Tricarboxylic acid cycle</keyword>
<dbReference type="Gene3D" id="3.40.50.970">
    <property type="match status" value="2"/>
</dbReference>
<feature type="domain" description="Transketolase-like pyrimidine-binding" evidence="6">
    <location>
        <begin position="403"/>
        <end position="584"/>
    </location>
</feature>
<dbReference type="PANTHER" id="PTHR42980:SF1">
    <property type="entry name" value="2-OXOISOVALERATE DEHYDROGENASE SUBUNIT BETA, MITOCHONDRIAL"/>
    <property type="match status" value="1"/>
</dbReference>
<dbReference type="GO" id="GO:0007584">
    <property type="term" value="P:response to nutrient"/>
    <property type="evidence" value="ECO:0007669"/>
    <property type="project" value="TreeGrafter"/>
</dbReference>
<dbReference type="Pfam" id="PF00676">
    <property type="entry name" value="E1_dh"/>
    <property type="match status" value="1"/>
</dbReference>
<comment type="cofactor">
    <cofactor evidence="1">
        <name>thiamine diphosphate</name>
        <dbReference type="ChEBI" id="CHEBI:58937"/>
    </cofactor>
</comment>
<dbReference type="Gene3D" id="3.40.50.920">
    <property type="match status" value="1"/>
</dbReference>
<dbReference type="GO" id="GO:0004591">
    <property type="term" value="F:oxoglutarate dehydrogenase (succinyl-transferring) activity"/>
    <property type="evidence" value="ECO:0007669"/>
    <property type="project" value="UniProtKB-EC"/>
</dbReference>
<accession>A0A4R5A0H6</accession>
<comment type="catalytic activity">
    <reaction evidence="5">
        <text>N(6)-[(R)-lipoyl]-L-lysyl-[protein] + 2-oxoglutarate + H(+) = N(6)-[(R)-S(8)-succinyldihydrolipoyl]-L-lysyl-[protein] + CO2</text>
        <dbReference type="Rhea" id="RHEA:12188"/>
        <dbReference type="Rhea" id="RHEA-COMP:10474"/>
        <dbReference type="Rhea" id="RHEA-COMP:20092"/>
        <dbReference type="ChEBI" id="CHEBI:15378"/>
        <dbReference type="ChEBI" id="CHEBI:16526"/>
        <dbReference type="ChEBI" id="CHEBI:16810"/>
        <dbReference type="ChEBI" id="CHEBI:83099"/>
        <dbReference type="ChEBI" id="CHEBI:83120"/>
        <dbReference type="EC" id="1.2.4.2"/>
    </reaction>
</comment>